<dbReference type="Pfam" id="PF19290">
    <property type="entry name" value="PmbA_TldD_2nd"/>
    <property type="match status" value="1"/>
</dbReference>
<dbReference type="InterPro" id="IPR051463">
    <property type="entry name" value="Peptidase_U62_metallo"/>
</dbReference>
<dbReference type="FunFam" id="3.30.2290.10:FF:000003">
    <property type="entry name" value="Zinc-dependent protease, TldD/PmbA family"/>
    <property type="match status" value="1"/>
</dbReference>
<dbReference type="Proteomes" id="UP000317778">
    <property type="component" value="Unassembled WGS sequence"/>
</dbReference>
<dbReference type="InterPro" id="IPR045570">
    <property type="entry name" value="Metalloprtase-TldD/E_cen_dom"/>
</dbReference>
<keyword evidence="4" id="KW-0482">Metalloprotease</keyword>
<keyword evidence="2" id="KW-0645">Protease</keyword>
<dbReference type="PANTHER" id="PTHR30624">
    <property type="entry name" value="UNCHARACTERIZED PROTEIN TLDD AND PMBA"/>
    <property type="match status" value="1"/>
</dbReference>
<protein>
    <recommendedName>
        <fullName evidence="10">TldD/PmbA family protein</fullName>
    </recommendedName>
</protein>
<evidence type="ECO:0000313" key="8">
    <source>
        <dbReference type="EMBL" id="TKJ40895.1"/>
    </source>
</evidence>
<dbReference type="GO" id="GO:0008237">
    <property type="term" value="F:metallopeptidase activity"/>
    <property type="evidence" value="ECO:0007669"/>
    <property type="project" value="UniProtKB-KW"/>
</dbReference>
<dbReference type="GO" id="GO:0005829">
    <property type="term" value="C:cytosol"/>
    <property type="evidence" value="ECO:0007669"/>
    <property type="project" value="TreeGrafter"/>
</dbReference>
<dbReference type="EMBL" id="NJBO01000016">
    <property type="protein sequence ID" value="TKJ40895.1"/>
    <property type="molecule type" value="Genomic_DNA"/>
</dbReference>
<evidence type="ECO:0000256" key="2">
    <source>
        <dbReference type="ARBA" id="ARBA00022670"/>
    </source>
</evidence>
<evidence type="ECO:0000256" key="4">
    <source>
        <dbReference type="ARBA" id="ARBA00023049"/>
    </source>
</evidence>
<feature type="domain" description="Metalloprotease TldD/E N-terminal" evidence="5">
    <location>
        <begin position="20"/>
        <end position="84"/>
    </location>
</feature>
<organism evidence="8 9">
    <name type="scientific">candidate division TA06 bacterium B3_TA06</name>
    <dbReference type="NCBI Taxonomy" id="2012487"/>
    <lineage>
        <taxon>Bacteria</taxon>
        <taxon>Bacteria division TA06</taxon>
    </lineage>
</organism>
<feature type="domain" description="Metalloprotease TldD/E C-terminal" evidence="6">
    <location>
        <begin position="231"/>
        <end position="478"/>
    </location>
</feature>
<dbReference type="Pfam" id="PF19289">
    <property type="entry name" value="PmbA_TldD_3rd"/>
    <property type="match status" value="1"/>
</dbReference>
<gene>
    <name evidence="8" type="ORF">CEE36_09125</name>
</gene>
<evidence type="ECO:0000259" key="6">
    <source>
        <dbReference type="Pfam" id="PF19289"/>
    </source>
</evidence>
<evidence type="ECO:0000313" key="9">
    <source>
        <dbReference type="Proteomes" id="UP000317778"/>
    </source>
</evidence>
<dbReference type="GO" id="GO:0006508">
    <property type="term" value="P:proteolysis"/>
    <property type="evidence" value="ECO:0007669"/>
    <property type="project" value="UniProtKB-KW"/>
</dbReference>
<keyword evidence="3" id="KW-0378">Hydrolase</keyword>
<comment type="similarity">
    <text evidence="1">Belongs to the peptidase U62 family.</text>
</comment>
<evidence type="ECO:0000256" key="3">
    <source>
        <dbReference type="ARBA" id="ARBA00022801"/>
    </source>
</evidence>
<evidence type="ECO:0000256" key="1">
    <source>
        <dbReference type="ARBA" id="ARBA00005836"/>
    </source>
</evidence>
<accession>A0A532V108</accession>
<dbReference type="AlphaFoldDB" id="A0A532V108"/>
<reference evidence="8 9" key="1">
    <citation type="submission" date="2017-06" db="EMBL/GenBank/DDBJ databases">
        <title>Novel microbial phyla capable of carbon fixation and sulfur reduction in deep-sea sediments.</title>
        <authorList>
            <person name="Huang J."/>
            <person name="Baker B."/>
            <person name="Wang Y."/>
        </authorList>
    </citation>
    <scope>NUCLEOTIDE SEQUENCE [LARGE SCALE GENOMIC DNA]</scope>
    <source>
        <strain evidence="8">B3_TA06</strain>
    </source>
</reference>
<evidence type="ECO:0000259" key="7">
    <source>
        <dbReference type="Pfam" id="PF19290"/>
    </source>
</evidence>
<name>A0A532V108_UNCT6</name>
<dbReference type="InterPro" id="IPR002510">
    <property type="entry name" value="Metalloprtase-TldD/E_N"/>
</dbReference>
<dbReference type="Pfam" id="PF01523">
    <property type="entry name" value="PmbA_TldD_1st"/>
    <property type="match status" value="1"/>
</dbReference>
<evidence type="ECO:0000259" key="5">
    <source>
        <dbReference type="Pfam" id="PF01523"/>
    </source>
</evidence>
<dbReference type="SUPFAM" id="SSF111283">
    <property type="entry name" value="Putative modulator of DNA gyrase, PmbA/TldD"/>
    <property type="match status" value="1"/>
</dbReference>
<dbReference type="InterPro" id="IPR035068">
    <property type="entry name" value="TldD/PmbA_N"/>
</dbReference>
<feature type="domain" description="Metalloprotease TldD/E central" evidence="7">
    <location>
        <begin position="115"/>
        <end position="223"/>
    </location>
</feature>
<dbReference type="Gene3D" id="3.30.2290.10">
    <property type="entry name" value="PmbA/TldD superfamily"/>
    <property type="match status" value="1"/>
</dbReference>
<evidence type="ECO:0008006" key="10">
    <source>
        <dbReference type="Google" id="ProtNLM"/>
    </source>
</evidence>
<dbReference type="InterPro" id="IPR045569">
    <property type="entry name" value="Metalloprtase-TldD/E_C"/>
</dbReference>
<comment type="caution">
    <text evidence="8">The sequence shown here is derived from an EMBL/GenBank/DDBJ whole genome shotgun (WGS) entry which is preliminary data.</text>
</comment>
<dbReference type="PANTHER" id="PTHR30624:SF10">
    <property type="entry name" value="CONSERVED PROTEIN"/>
    <property type="match status" value="1"/>
</dbReference>
<proteinExistence type="inferred from homology"/>
<dbReference type="InterPro" id="IPR036059">
    <property type="entry name" value="TldD/PmbA_sf"/>
</dbReference>
<sequence>MKELTERAVETARLAGADYADARVLTIRDQEIYVQDLSPKSIHDVTDAGIGVRVLKDGAWGFASISRHDKRSAEKVAREAVTVAKASALTVGKDRVRLAAEPVHKDRFETKLQIDPFSIPIEDKLAMLLRINEIMLGVKGIVKTLANTRVTRRHQFFASTEGSAIETLITTVNAFYMATAVSKGDSQTRSFQDYPLNKGWEHIVAQKLEANAQRIAEEAVAKLSAAYPDEGKMDLILDPTHLSLTIHESVGHATELDRVLGYEANFAGTSFVTLDKKADKFRYGSEIINFVADNTLAGGLASTGYDDEGVVCQLWDIIRNGIFKNYSSTREVAPLAGYKRSFGSARADSYVSMPINRIPNLCLKPANKSISPEDLAADVKRGVWIEGRGSWSIDQRRLNFQFGGDLFYEIRNGKKTRMLRDVLYQSITPEFWGAVDSISGKKYWEPRGFRTCGKGEPMQVAQMTNGGPWIRVRGIRVSRGKK</sequence>